<sequence length="96" mass="10564">MSSSPPPPPSEEWIAKANAHEAATEHDTDCDNRSMCRLAETMLGLKEGGFTVDEVKRLVDDAFAEFEKQSEERDRDDAESEEGDASIDLESTDDSA</sequence>
<feature type="region of interest" description="Disordered" evidence="1">
    <location>
        <begin position="67"/>
        <end position="96"/>
    </location>
</feature>
<accession>A0AAI9U6C1</accession>
<name>A0AAI9U6C1_9PEZI</name>
<evidence type="ECO:0000256" key="1">
    <source>
        <dbReference type="SAM" id="MobiDB-lite"/>
    </source>
</evidence>
<dbReference type="AlphaFoldDB" id="A0AAI9U6C1"/>
<feature type="compositionally biased region" description="Basic and acidic residues" evidence="1">
    <location>
        <begin position="67"/>
        <end position="76"/>
    </location>
</feature>
<evidence type="ECO:0000313" key="3">
    <source>
        <dbReference type="Proteomes" id="UP001239795"/>
    </source>
</evidence>
<protein>
    <submittedName>
        <fullName evidence="2">Uncharacterized protein</fullName>
    </submittedName>
</protein>
<reference evidence="2 3" key="1">
    <citation type="submission" date="2016-10" db="EMBL/GenBank/DDBJ databases">
        <title>The genome sequence of Colletotrichum fioriniae PJ7.</title>
        <authorList>
            <person name="Baroncelli R."/>
        </authorList>
    </citation>
    <scope>NUCLEOTIDE SEQUENCE [LARGE SCALE GENOMIC DNA]</scope>
    <source>
        <strain evidence="2">Col 31</strain>
    </source>
</reference>
<keyword evidence="3" id="KW-1185">Reference proteome</keyword>
<organism evidence="2 3">
    <name type="scientific">Colletotrichum melonis</name>
    <dbReference type="NCBI Taxonomy" id="1209925"/>
    <lineage>
        <taxon>Eukaryota</taxon>
        <taxon>Fungi</taxon>
        <taxon>Dikarya</taxon>
        <taxon>Ascomycota</taxon>
        <taxon>Pezizomycotina</taxon>
        <taxon>Sordariomycetes</taxon>
        <taxon>Hypocreomycetidae</taxon>
        <taxon>Glomerellales</taxon>
        <taxon>Glomerellaceae</taxon>
        <taxon>Colletotrichum</taxon>
        <taxon>Colletotrichum acutatum species complex</taxon>
    </lineage>
</organism>
<gene>
    <name evidence="2" type="ORF">CMEL01_16751</name>
</gene>
<dbReference type="Proteomes" id="UP001239795">
    <property type="component" value="Unassembled WGS sequence"/>
</dbReference>
<feature type="compositionally biased region" description="Acidic residues" evidence="1">
    <location>
        <begin position="77"/>
        <end position="96"/>
    </location>
</feature>
<comment type="caution">
    <text evidence="2">The sequence shown here is derived from an EMBL/GenBank/DDBJ whole genome shotgun (WGS) entry which is preliminary data.</text>
</comment>
<evidence type="ECO:0000313" key="2">
    <source>
        <dbReference type="EMBL" id="KAK1452530.1"/>
    </source>
</evidence>
<proteinExistence type="predicted"/>
<dbReference type="EMBL" id="MLGG01000040">
    <property type="protein sequence ID" value="KAK1452530.1"/>
    <property type="molecule type" value="Genomic_DNA"/>
</dbReference>